<evidence type="ECO:0000313" key="1">
    <source>
        <dbReference type="EMBL" id="TGY78702.1"/>
    </source>
</evidence>
<name>A0AC61RGZ9_9BACT</name>
<dbReference type="EMBL" id="SRYB01000011">
    <property type="protein sequence ID" value="TGY78702.1"/>
    <property type="molecule type" value="Genomic_DNA"/>
</dbReference>
<accession>A0AC61RGZ9</accession>
<protein>
    <submittedName>
        <fullName evidence="1">Uncharacterized protein</fullName>
    </submittedName>
</protein>
<reference evidence="1" key="1">
    <citation type="submission" date="2019-04" db="EMBL/GenBank/DDBJ databases">
        <title>Microbes associate with the intestines of laboratory mice.</title>
        <authorList>
            <person name="Navarre W."/>
            <person name="Wong E."/>
            <person name="Huang K."/>
            <person name="Tropini C."/>
            <person name="Ng K."/>
            <person name="Yu B."/>
        </authorList>
    </citation>
    <scope>NUCLEOTIDE SEQUENCE</scope>
    <source>
        <strain evidence="1">NM04_E33</strain>
    </source>
</reference>
<proteinExistence type="predicted"/>
<keyword evidence="2" id="KW-1185">Reference proteome</keyword>
<organism evidence="1 2">
    <name type="scientific">Lepagella muris</name>
    <dbReference type="NCBI Taxonomy" id="3032870"/>
    <lineage>
        <taxon>Bacteria</taxon>
        <taxon>Pseudomonadati</taxon>
        <taxon>Bacteroidota</taxon>
        <taxon>Bacteroidia</taxon>
        <taxon>Bacteroidales</taxon>
        <taxon>Muribaculaceae</taxon>
        <taxon>Lepagella</taxon>
    </lineage>
</organism>
<evidence type="ECO:0000313" key="2">
    <source>
        <dbReference type="Proteomes" id="UP000306319"/>
    </source>
</evidence>
<sequence>MEACRNAQRPSQSFASWSADNGRMARRLNETGNGAGVKNTELQISKSRIGEAPAPAFSNSVFSPLSFSGNAVGGRAASGKRRGRHCHYQTLPRCAMTSPAVVPLWSLYF</sequence>
<comment type="caution">
    <text evidence="1">The sequence shown here is derived from an EMBL/GenBank/DDBJ whole genome shotgun (WGS) entry which is preliminary data.</text>
</comment>
<gene>
    <name evidence="1" type="ORF">E5331_09005</name>
</gene>
<dbReference type="Proteomes" id="UP000306319">
    <property type="component" value="Unassembled WGS sequence"/>
</dbReference>